<evidence type="ECO:0000313" key="10">
    <source>
        <dbReference type="Proteomes" id="UP001557470"/>
    </source>
</evidence>
<dbReference type="Gene3D" id="3.40.50.410">
    <property type="entry name" value="von Willebrand factor, type A domain"/>
    <property type="match status" value="1"/>
</dbReference>
<keyword evidence="2" id="KW-0964">Secreted</keyword>
<dbReference type="SUPFAM" id="SSF53300">
    <property type="entry name" value="vWA-like"/>
    <property type="match status" value="1"/>
</dbReference>
<keyword evidence="10" id="KW-1185">Reference proteome</keyword>
<evidence type="ECO:0000313" key="9">
    <source>
        <dbReference type="EMBL" id="KAL1023658.1"/>
    </source>
</evidence>
<feature type="domain" description="Hemicentin-1-like von Willebrand factor A" evidence="7">
    <location>
        <begin position="127"/>
        <end position="295"/>
    </location>
</feature>
<dbReference type="Pfam" id="PF23560">
    <property type="entry name" value="GBD_Hemicentin"/>
    <property type="match status" value="1"/>
</dbReference>
<name>A0ABD0XQQ4_UMBPY</name>
<keyword evidence="3" id="KW-0732">Signal</keyword>
<dbReference type="PANTHER" id="PTHR14905">
    <property type="entry name" value="NG37"/>
    <property type="match status" value="1"/>
</dbReference>
<feature type="domain" description="VWA7 N-terminal" evidence="8">
    <location>
        <begin position="16"/>
        <end position="116"/>
    </location>
</feature>
<dbReference type="InterPro" id="IPR036465">
    <property type="entry name" value="vWFA_dom_sf"/>
</dbReference>
<evidence type="ECO:0000259" key="8">
    <source>
        <dbReference type="Pfam" id="PF25107"/>
    </source>
</evidence>
<evidence type="ECO:0000259" key="6">
    <source>
        <dbReference type="Pfam" id="PF23619"/>
    </source>
</evidence>
<keyword evidence="4" id="KW-0325">Glycoprotein</keyword>
<dbReference type="Pfam" id="PF23619">
    <property type="entry name" value="Ig_VWA7"/>
    <property type="match status" value="1"/>
</dbReference>
<evidence type="ECO:0000256" key="4">
    <source>
        <dbReference type="ARBA" id="ARBA00023180"/>
    </source>
</evidence>
<evidence type="ECO:0000256" key="1">
    <source>
        <dbReference type="ARBA" id="ARBA00004613"/>
    </source>
</evidence>
<dbReference type="InterPro" id="IPR052577">
    <property type="entry name" value="VWA7"/>
</dbReference>
<feature type="domain" description="Hemicentin/VWA7 galactose-binding" evidence="5">
    <location>
        <begin position="313"/>
        <end position="411"/>
    </location>
</feature>
<dbReference type="Pfam" id="PF25107">
    <property type="entry name" value="VWA7_N"/>
    <property type="match status" value="1"/>
</dbReference>
<accession>A0ABD0XQQ4</accession>
<evidence type="ECO:0008006" key="11">
    <source>
        <dbReference type="Google" id="ProtNLM"/>
    </source>
</evidence>
<gene>
    <name evidence="9" type="ORF">UPYG_G00044180</name>
</gene>
<organism evidence="9 10">
    <name type="scientific">Umbra pygmaea</name>
    <name type="common">Eastern mudminnow</name>
    <dbReference type="NCBI Taxonomy" id="75934"/>
    <lineage>
        <taxon>Eukaryota</taxon>
        <taxon>Metazoa</taxon>
        <taxon>Chordata</taxon>
        <taxon>Craniata</taxon>
        <taxon>Vertebrata</taxon>
        <taxon>Euteleostomi</taxon>
        <taxon>Actinopterygii</taxon>
        <taxon>Neopterygii</taxon>
        <taxon>Teleostei</taxon>
        <taxon>Protacanthopterygii</taxon>
        <taxon>Esociformes</taxon>
        <taxon>Umbridae</taxon>
        <taxon>Umbra</taxon>
    </lineage>
</organism>
<protein>
    <recommendedName>
        <fullName evidence="11">von Willebrand factor A domain-containing protein 7-like</fullName>
    </recommendedName>
</protein>
<dbReference type="InterPro" id="IPR056861">
    <property type="entry name" value="HMCN1-like_VWA"/>
</dbReference>
<comment type="subcellular location">
    <subcellularLocation>
        <location evidence="1">Secreted</location>
    </subcellularLocation>
</comment>
<dbReference type="PANTHER" id="PTHR14905:SF18">
    <property type="entry name" value="VON WILLEBRAND FACTOR A DOMAIN-CONTAINING 10, TANDEM DUPLICATE 1-RELATED"/>
    <property type="match status" value="1"/>
</dbReference>
<evidence type="ECO:0000256" key="3">
    <source>
        <dbReference type="ARBA" id="ARBA00022729"/>
    </source>
</evidence>
<dbReference type="Pfam" id="PF25106">
    <property type="entry name" value="VWA_4"/>
    <property type="match status" value="1"/>
</dbReference>
<dbReference type="InterPro" id="IPR056862">
    <property type="entry name" value="VWA7_N"/>
</dbReference>
<reference evidence="9 10" key="1">
    <citation type="submission" date="2024-06" db="EMBL/GenBank/DDBJ databases">
        <authorList>
            <person name="Pan Q."/>
            <person name="Wen M."/>
            <person name="Jouanno E."/>
            <person name="Zahm M."/>
            <person name="Klopp C."/>
            <person name="Cabau C."/>
            <person name="Louis A."/>
            <person name="Berthelot C."/>
            <person name="Parey E."/>
            <person name="Roest Crollius H."/>
            <person name="Montfort J."/>
            <person name="Robinson-Rechavi M."/>
            <person name="Bouchez O."/>
            <person name="Lampietro C."/>
            <person name="Lopez Roques C."/>
            <person name="Donnadieu C."/>
            <person name="Postlethwait J."/>
            <person name="Bobe J."/>
            <person name="Verreycken H."/>
            <person name="Guiguen Y."/>
        </authorList>
    </citation>
    <scope>NUCLEOTIDE SEQUENCE [LARGE SCALE GENOMIC DNA]</scope>
    <source>
        <strain evidence="9">Up_M1</strain>
        <tissue evidence="9">Testis</tissue>
    </source>
</reference>
<dbReference type="InterPro" id="IPR057615">
    <property type="entry name" value="Ig_VWA7"/>
</dbReference>
<sequence length="777" mass="81586">MDVNNLRPSSTCIRVPTCRDCTGDSCTDNILPVILQQGLLTSGYFSITSSEKPAGKCSHGGFFDRTSRRSPVGGISKDDPGSSHGYLHLTAADVAVNATMDLLEDIRRVAGDTDFLRFMGITRSTVLCFVIDTTGSMSDDIAEAKRVSFSIIENKRGTPLEPSSYILVPFNDPDVGPLIITKNADVFKESINALTAEGGGDIPEMCMSGLQLALTAAPPFTEIFVFTDAPAKDTELKNTVTALIESTKSVVTFMLTNTLSSRRRRRRSSRMAQSDSQLYRDLAQTSGGLAIEVTKEELSNATSVIEDASSAAQVTVLQVARSPGSHNFSFIVDESIRNLTAYITGASLSYVLTSPSGVSQLDTESNGALGTIQTVGNLQRLSFTSDNQTGLWQISFNSNLPYLLKVIGQSSINFLYNFVEVFEGARGDLSLKNGRPLTNGNVTLLVSVTGIDSVKLTEVALVDASGSAIIGTLQAIGSVDYLVSMVTVPQGEFVVLLRGETSSATSRSSPSQFQRQASTQIKTSSISVTALADSTLEPGSTISIPFTVAAANASGGTFTIRATNDQGFNTSFPASVSTENGGDTANSTVTLTAPASTLSGTDVTLTIEAESAGGADLNYAVLRLTIVSKVTDFTPPQCGVVSVSSNCSSDCSNSYWQLSANLTDGLNSSGIDRVALLNGNGTLNTFSVVSPEGENVTLVSYIAPCCSEKVELLVVDRAGNVALCVGSVKEIAGVNSTAQTPVTNPTASPVVTTTSTGGPRLTLSLCLSICVMLTLIL</sequence>
<dbReference type="InterPro" id="IPR056475">
    <property type="entry name" value="GBD_Hemicentin/VWA7"/>
</dbReference>
<proteinExistence type="predicted"/>
<comment type="caution">
    <text evidence="9">The sequence shown here is derived from an EMBL/GenBank/DDBJ whole genome shotgun (WGS) entry which is preliminary data.</text>
</comment>
<feature type="domain" description="VWA7 Ig-like" evidence="6">
    <location>
        <begin position="527"/>
        <end position="627"/>
    </location>
</feature>
<dbReference type="GO" id="GO:0005576">
    <property type="term" value="C:extracellular region"/>
    <property type="evidence" value="ECO:0007669"/>
    <property type="project" value="UniProtKB-SubCell"/>
</dbReference>
<dbReference type="AlphaFoldDB" id="A0ABD0XQQ4"/>
<dbReference type="EMBL" id="JAGEUA010000001">
    <property type="protein sequence ID" value="KAL1023658.1"/>
    <property type="molecule type" value="Genomic_DNA"/>
</dbReference>
<evidence type="ECO:0000259" key="7">
    <source>
        <dbReference type="Pfam" id="PF25106"/>
    </source>
</evidence>
<evidence type="ECO:0000256" key="2">
    <source>
        <dbReference type="ARBA" id="ARBA00022525"/>
    </source>
</evidence>
<dbReference type="Proteomes" id="UP001557470">
    <property type="component" value="Unassembled WGS sequence"/>
</dbReference>
<evidence type="ECO:0000259" key="5">
    <source>
        <dbReference type="Pfam" id="PF23560"/>
    </source>
</evidence>